<comment type="cofactor">
    <cofactor evidence="13">
        <name>[4Fe-4S] cluster</name>
        <dbReference type="ChEBI" id="CHEBI:49883"/>
    </cofactor>
    <text evidence="13">Binds 1 [4Fe-4S] cluster.</text>
</comment>
<evidence type="ECO:0000256" key="6">
    <source>
        <dbReference type="ARBA" id="ARBA00022723"/>
    </source>
</evidence>
<keyword evidence="9 13" id="KW-0408">Iron</keyword>
<keyword evidence="12 13" id="KW-0326">Glycosidase</keyword>
<dbReference type="InterPro" id="IPR003651">
    <property type="entry name" value="Endonuclease3_FeS-loop_motif"/>
</dbReference>
<keyword evidence="6" id="KW-0479">Metal-binding</keyword>
<dbReference type="GO" id="GO:0006298">
    <property type="term" value="P:mismatch repair"/>
    <property type="evidence" value="ECO:0007669"/>
    <property type="project" value="TreeGrafter"/>
</dbReference>
<dbReference type="GO" id="GO:0046872">
    <property type="term" value="F:metal ion binding"/>
    <property type="evidence" value="ECO:0007669"/>
    <property type="project" value="UniProtKB-UniRule"/>
</dbReference>
<dbReference type="VEuPathDB" id="FungiDB:MSYG_1466"/>
<dbReference type="Gene3D" id="1.10.340.30">
    <property type="entry name" value="Hypothetical protein, domain 2"/>
    <property type="match status" value="1"/>
</dbReference>
<accession>M5E5T1</accession>
<dbReference type="CDD" id="cd03431">
    <property type="entry name" value="NUDIX_DNA_Glycosylase_C-MutY"/>
    <property type="match status" value="1"/>
</dbReference>
<dbReference type="HOGENOM" id="CLU_012862_0_0_1"/>
<evidence type="ECO:0000256" key="12">
    <source>
        <dbReference type="ARBA" id="ARBA00023295"/>
    </source>
</evidence>
<comment type="catalytic activity">
    <reaction evidence="1 13">
        <text>Hydrolyzes free adenine bases from 7,8-dihydro-8-oxoguanine:adenine mismatched double-stranded DNA, leaving an apurinic site.</text>
        <dbReference type="EC" id="3.2.2.31"/>
    </reaction>
</comment>
<evidence type="ECO:0000313" key="14">
    <source>
        <dbReference type="EMBL" id="SHO77126.1"/>
    </source>
</evidence>
<dbReference type="GO" id="GO:0034039">
    <property type="term" value="F:8-oxo-7,8-dihydroguanine DNA N-glycosylase activity"/>
    <property type="evidence" value="ECO:0007669"/>
    <property type="project" value="TreeGrafter"/>
</dbReference>
<evidence type="ECO:0000256" key="5">
    <source>
        <dbReference type="ARBA" id="ARBA00022485"/>
    </source>
</evidence>
<dbReference type="SUPFAM" id="SSF55811">
    <property type="entry name" value="Nudix"/>
    <property type="match status" value="1"/>
</dbReference>
<dbReference type="SMART" id="SM00525">
    <property type="entry name" value="FES"/>
    <property type="match status" value="1"/>
</dbReference>
<dbReference type="EC" id="3.2.2.31" evidence="3 13"/>
<dbReference type="PANTHER" id="PTHR42944:SF1">
    <property type="entry name" value="ADENINE DNA GLYCOSYLASE"/>
    <property type="match status" value="1"/>
</dbReference>
<dbReference type="OMA" id="CRPGDFN"/>
<keyword evidence="7 13" id="KW-0227">DNA damage</keyword>
<dbReference type="InterPro" id="IPR011257">
    <property type="entry name" value="DNA_glycosylase"/>
</dbReference>
<proteinExistence type="inferred from homology"/>
<dbReference type="RefSeq" id="XP_018738829.1">
    <property type="nucleotide sequence ID" value="XM_018883964.1"/>
</dbReference>
<dbReference type="InterPro" id="IPR029119">
    <property type="entry name" value="MutY_C"/>
</dbReference>
<evidence type="ECO:0000256" key="4">
    <source>
        <dbReference type="ARBA" id="ARBA00022023"/>
    </source>
</evidence>
<dbReference type="GO" id="GO:0035485">
    <property type="term" value="F:adenine/guanine mispair binding"/>
    <property type="evidence" value="ECO:0007669"/>
    <property type="project" value="TreeGrafter"/>
</dbReference>
<evidence type="ECO:0000256" key="1">
    <source>
        <dbReference type="ARBA" id="ARBA00000843"/>
    </source>
</evidence>
<dbReference type="Pfam" id="PF14815">
    <property type="entry name" value="NUDIX_4"/>
    <property type="match status" value="1"/>
</dbReference>
<dbReference type="GO" id="GO:0005634">
    <property type="term" value="C:nucleus"/>
    <property type="evidence" value="ECO:0007669"/>
    <property type="project" value="TreeGrafter"/>
</dbReference>
<gene>
    <name evidence="14" type="ORF">MSYG_1466</name>
</gene>
<evidence type="ECO:0000256" key="10">
    <source>
        <dbReference type="ARBA" id="ARBA00023014"/>
    </source>
</evidence>
<dbReference type="InterPro" id="IPR004035">
    <property type="entry name" value="Endouclease-III_FeS-bd_BS"/>
</dbReference>
<evidence type="ECO:0000256" key="8">
    <source>
        <dbReference type="ARBA" id="ARBA00022801"/>
    </source>
</evidence>
<dbReference type="PANTHER" id="PTHR42944">
    <property type="entry name" value="ADENINE DNA GLYCOSYLASE"/>
    <property type="match status" value="1"/>
</dbReference>
<dbReference type="GO" id="GO:0032357">
    <property type="term" value="F:oxidized purine DNA binding"/>
    <property type="evidence" value="ECO:0007669"/>
    <property type="project" value="TreeGrafter"/>
</dbReference>
<dbReference type="FunFam" id="1.10.340.30:FF:000002">
    <property type="entry name" value="Adenine DNA glycosylase"/>
    <property type="match status" value="1"/>
</dbReference>
<evidence type="ECO:0000313" key="15">
    <source>
        <dbReference type="Proteomes" id="UP000186303"/>
    </source>
</evidence>
<dbReference type="Gene3D" id="1.10.1670.10">
    <property type="entry name" value="Helix-hairpin-Helix base-excision DNA repair enzymes (C-terminal)"/>
    <property type="match status" value="1"/>
</dbReference>
<comment type="function">
    <text evidence="13">Adenine glycosylase active on G-A mispairs.</text>
</comment>
<dbReference type="CDD" id="cd00056">
    <property type="entry name" value="ENDO3c"/>
    <property type="match status" value="1"/>
</dbReference>
<dbReference type="InterPro" id="IPR023170">
    <property type="entry name" value="HhH_base_excis_C"/>
</dbReference>
<dbReference type="InterPro" id="IPR015797">
    <property type="entry name" value="NUDIX_hydrolase-like_dom_sf"/>
</dbReference>
<comment type="similarity">
    <text evidence="2 13">Belongs to the Nth/MutY family.</text>
</comment>
<dbReference type="Pfam" id="PF00730">
    <property type="entry name" value="HhH-GPD"/>
    <property type="match status" value="1"/>
</dbReference>
<dbReference type="GO" id="GO:0051539">
    <property type="term" value="F:4 iron, 4 sulfur cluster binding"/>
    <property type="evidence" value="ECO:0007669"/>
    <property type="project" value="UniProtKB-UniRule"/>
</dbReference>
<dbReference type="SUPFAM" id="SSF48150">
    <property type="entry name" value="DNA-glycosylase"/>
    <property type="match status" value="1"/>
</dbReference>
<name>M5E5T1_MALS4</name>
<dbReference type="GO" id="GO:0000701">
    <property type="term" value="F:purine-specific mismatch base pair DNA N-glycosylase activity"/>
    <property type="evidence" value="ECO:0007669"/>
    <property type="project" value="UniProtKB-EC"/>
</dbReference>
<evidence type="ECO:0000256" key="3">
    <source>
        <dbReference type="ARBA" id="ARBA00012045"/>
    </source>
</evidence>
<dbReference type="PROSITE" id="PS00764">
    <property type="entry name" value="ENDONUCLEASE_III_1"/>
    <property type="match status" value="1"/>
</dbReference>
<keyword evidence="5" id="KW-0004">4Fe-4S</keyword>
<evidence type="ECO:0000256" key="7">
    <source>
        <dbReference type="ARBA" id="ARBA00022763"/>
    </source>
</evidence>
<protein>
    <recommendedName>
        <fullName evidence="4 13">Adenine DNA glycosylase</fullName>
        <ecNumber evidence="3 13">3.2.2.31</ecNumber>
    </recommendedName>
</protein>
<reference evidence="15" key="1">
    <citation type="journal article" date="2017" name="Nucleic Acids Res.">
        <title>Proteogenomics produces comprehensive and highly accurate protein-coding gene annotation in a complete genome assembly of Malassezia sympodialis.</title>
        <authorList>
            <person name="Zhu Y."/>
            <person name="Engstroem P.G."/>
            <person name="Tellgren-Roth C."/>
            <person name="Baudo C.D."/>
            <person name="Kennell J.C."/>
            <person name="Sun S."/>
            <person name="Billmyre R.B."/>
            <person name="Schroeder M.S."/>
            <person name="Andersson A."/>
            <person name="Holm T."/>
            <person name="Sigurgeirsson B."/>
            <person name="Wu G."/>
            <person name="Sankaranarayanan S.R."/>
            <person name="Siddharthan R."/>
            <person name="Sanyal K."/>
            <person name="Lundeberg J."/>
            <person name="Nystedt B."/>
            <person name="Boekhout T."/>
            <person name="Dawson T.L. Jr."/>
            <person name="Heitman J."/>
            <person name="Scheynius A."/>
            <person name="Lehtioe J."/>
        </authorList>
    </citation>
    <scope>NUCLEOTIDE SEQUENCE [LARGE SCALE GENOMIC DNA]</scope>
    <source>
        <strain evidence="15">ATCC 42132</strain>
    </source>
</reference>
<evidence type="ECO:0000256" key="9">
    <source>
        <dbReference type="ARBA" id="ARBA00023004"/>
    </source>
</evidence>
<dbReference type="AlphaFoldDB" id="M5E5T1"/>
<keyword evidence="10" id="KW-0411">Iron-sulfur</keyword>
<dbReference type="KEGG" id="msym:MSY001_0185"/>
<dbReference type="Proteomes" id="UP000186303">
    <property type="component" value="Chromosome 2"/>
</dbReference>
<organism evidence="14 15">
    <name type="scientific">Malassezia sympodialis (strain ATCC 42132)</name>
    <name type="common">Atopic eczema-associated yeast</name>
    <dbReference type="NCBI Taxonomy" id="1230383"/>
    <lineage>
        <taxon>Eukaryota</taxon>
        <taxon>Fungi</taxon>
        <taxon>Dikarya</taxon>
        <taxon>Basidiomycota</taxon>
        <taxon>Ustilaginomycotina</taxon>
        <taxon>Malasseziomycetes</taxon>
        <taxon>Malasseziales</taxon>
        <taxon>Malasseziaceae</taxon>
        <taxon>Malassezia</taxon>
    </lineage>
</organism>
<dbReference type="GO" id="GO:0006285">
    <property type="term" value="P:base-excision repair, AP site formation"/>
    <property type="evidence" value="ECO:0007669"/>
    <property type="project" value="UniProtKB-ARBA"/>
</dbReference>
<evidence type="ECO:0000256" key="11">
    <source>
        <dbReference type="ARBA" id="ARBA00023204"/>
    </source>
</evidence>
<dbReference type="EMBL" id="LT671822">
    <property type="protein sequence ID" value="SHO77126.1"/>
    <property type="molecule type" value="Genomic_DNA"/>
</dbReference>
<dbReference type="InterPro" id="IPR003265">
    <property type="entry name" value="HhH-GPD_domain"/>
</dbReference>
<evidence type="ECO:0000256" key="13">
    <source>
        <dbReference type="RuleBase" id="RU365096"/>
    </source>
</evidence>
<dbReference type="Gene3D" id="3.90.79.10">
    <property type="entry name" value="Nucleoside Triphosphate Pyrophosphohydrolase"/>
    <property type="match status" value="1"/>
</dbReference>
<dbReference type="InterPro" id="IPR044298">
    <property type="entry name" value="MIG/MutY"/>
</dbReference>
<dbReference type="SMART" id="SM00478">
    <property type="entry name" value="ENDO3c"/>
    <property type="match status" value="1"/>
</dbReference>
<keyword evidence="8" id="KW-0378">Hydrolase</keyword>
<keyword evidence="15" id="KW-1185">Reference proteome</keyword>
<keyword evidence="11" id="KW-0234">DNA repair</keyword>
<sequence length="550" mass="59995">MAAPRVTRRPASARMRKAPWAFLHESDSGPACSAPGPRPHTPSYHRPLLLDTPASAQQLLAWFDATQHDRDMPWRQPWMDPDAPLPKRVCGSASASEAGGAASRTDALQKRAYEVWISEIMLQQTRVETVRSYWHAWMDKWPTIEALAQASLDDVLAAWRGLGYYGRARRIHEAAQKVVRELGGCLPEYADALGRDIPGIGPYTAGAISSIVFGHAVPILDGNVARVLSRQTGLYADPRAKSTADLQWELARLLVESVAPGRPSDVPGRWNQGLMELGSTLCTPTRPGCEECPIQATCRAYAEGTRYEASLTTPSETPAVPCVDVEDLCTQCVPLPDPADADAAPGGPAPKSAKKLTQMTLQGLAAAPPTRDKGRGAVPLRIRYAQLFPMRVAKQMPRCEVRRVCVVRYSSAEGSSPMYLLHQRPHEGLLASLWEFPTEVLPDEPGECDPQAMERGARAFVEALDVPSLRDAPITLRADAAQYLGTVRHEFSHLHWLMHVVLTDVSLGPPAPPAPGETVRARQWLDGPGVEDAPMGSGLRRCWALALART</sequence>
<evidence type="ECO:0000256" key="2">
    <source>
        <dbReference type="ARBA" id="ARBA00008343"/>
    </source>
</evidence>
<dbReference type="STRING" id="1230383.M5E5T1"/>
<dbReference type="OrthoDB" id="10248838at2759"/>